<dbReference type="InterPro" id="IPR050708">
    <property type="entry name" value="T6SS_VgrG/RHS"/>
</dbReference>
<dbReference type="InterPro" id="IPR045351">
    <property type="entry name" value="DUF6531"/>
</dbReference>
<dbReference type="Proteomes" id="UP000559809">
    <property type="component" value="Unassembled WGS sequence"/>
</dbReference>
<dbReference type="InterPro" id="IPR022385">
    <property type="entry name" value="Rhs_assc_core"/>
</dbReference>
<evidence type="ECO:0000259" key="4">
    <source>
        <dbReference type="Pfam" id="PF20148"/>
    </source>
</evidence>
<feature type="signal peptide" evidence="2">
    <location>
        <begin position="1"/>
        <end position="27"/>
    </location>
</feature>
<accession>A0A853FUD8</accession>
<dbReference type="Pfam" id="PF09994">
    <property type="entry name" value="T6SS_Tle1-like_cat"/>
    <property type="match status" value="1"/>
</dbReference>
<dbReference type="Pfam" id="PF20148">
    <property type="entry name" value="DUF6531"/>
    <property type="match status" value="1"/>
</dbReference>
<evidence type="ECO:0000256" key="2">
    <source>
        <dbReference type="SAM" id="SignalP"/>
    </source>
</evidence>
<dbReference type="Gene3D" id="2.180.10.10">
    <property type="entry name" value="RHS repeat-associated core"/>
    <property type="match status" value="1"/>
</dbReference>
<dbReference type="InterPro" id="IPR018712">
    <property type="entry name" value="Tle1-like_cat"/>
</dbReference>
<evidence type="ECO:0000256" key="1">
    <source>
        <dbReference type="SAM" id="MobiDB-lite"/>
    </source>
</evidence>
<sequence>MPKMPSIAGLSRHALLVSCLLCPPAYGQGVCGPPALGDPCMLGGVAAAGAAEPVLGVGAGNPVHLATGNKYQHEIDLPAGPQAPDLELVRHYNALAPRHGVLGRGWALSYDTRLRRAGARWRVVQADGSHIEFQGAAGAPLPNAHGSLRREGRHWVWRWPNGRALWFDAQGDLSRIVQPRAAGPQGAGPLAGAGSAGGRGAAIERNTGSGPLAGTIARITAPDGTALVFHYRVAAGAAYLDHVDTRHGRFQYRYDDNGAEPRLSAVIRPDGMRRLYRYEAALQSGNTHALTGVEIADASGTQVERLNTWSYDRQGRVTLAIAGDPARPRARLAIEYPQPASATQDGLTVVHGGTAQSTRFRIGLRGGRHVLLESGGPACPGCPPSGQRAAYDSHGRLIRLNDTVLARDAHGRLRSVAPHAPGWPGLVLHYHAGERRHAWSSELTGQEILHYTPAGLPRQRIFANGDGTRYDYDGQGRPLRITHTSGALSDATTLAWKGAVPLRIQHPHETETRAYDDRRRLRRRTVNRMSARPGATLNYSESFDYDDQDRLVAHHLPEGGSVRYRWGAGTRLLAIVWHPEQGEPQTVIDSVPGLAGYRYGNGLHLHVAAGKDRQARQLALSSEAALLWVADLAYDRRGLLSHETHHLPGHAASATQRYAHDADGRLAAHEGPSGQSTWFAWNGDGSLALGRRAGATVRPGIPRDASGLPRSVGDYTLSYGANRRLARVSRDGRPVADYLHNAFGYRIIKRSATGNVDYFHLDNRLVAETRHAAGQAPQSAEPGRLRVGRRYLYAQHVPVGFIDYPAHGKGPAVLYAVHADTIGAPVLVTDARRDIRWSARYGPGGEAQDVRGDLTLDLRLPGQVHDAETGWHDNLLRTYLPGQGHYLEPDPLGPLPGQQALGYARQQARRHIDPMGLLLFAFDGTRQSADTHSNVWKLSQAYGDGPAHYHAGPGNSLYLDWDAVTGWQASRIIQTQWQSLLNGLHGASGSREHVPIDIIGFSRGAALARHFGNLVAERVQGRLFSYDDPLRGPIRTCVDLRFMGLFDTVAQFGLAGSQNSQYDLGIAAAWDWVAHAVALHERRWLFPVSSVAGSAGGNTVEAPFIGAHSDIGGGTLYDDEGRPFRHGDLSDVALNWMLWQARAAAADFRLADPADREISAPILHDERSPVLRSIQDGDRSVLDAGGGKIHEYQDEHPRLGRRLRASAEALIARHDDWRSRGSDVGVVDLDGYARWLYDELGWGAQPGTGTP</sequence>
<feature type="domain" description="DUF6531" evidence="4">
    <location>
        <begin position="60"/>
        <end position="133"/>
    </location>
</feature>
<dbReference type="AlphaFoldDB" id="A0A853FUD8"/>
<evidence type="ECO:0000313" key="5">
    <source>
        <dbReference type="EMBL" id="NYT48203.1"/>
    </source>
</evidence>
<feature type="chain" id="PRO_5032855471" evidence="2">
    <location>
        <begin position="28"/>
        <end position="1251"/>
    </location>
</feature>
<dbReference type="RefSeq" id="WP_180153493.1">
    <property type="nucleotide sequence ID" value="NZ_JACCEM010000001.1"/>
</dbReference>
<gene>
    <name evidence="5" type="ORF">H0A72_02660</name>
</gene>
<comment type="caution">
    <text evidence="5">The sequence shown here is derived from an EMBL/GenBank/DDBJ whole genome shotgun (WGS) entry which is preliminary data.</text>
</comment>
<feature type="domain" description="T6SS Phospholipase effector Tle1-like catalytic" evidence="3">
    <location>
        <begin position="1035"/>
        <end position="1138"/>
    </location>
</feature>
<evidence type="ECO:0000259" key="3">
    <source>
        <dbReference type="Pfam" id="PF09994"/>
    </source>
</evidence>
<name>A0A853FUD8_9BURK</name>
<protein>
    <submittedName>
        <fullName evidence="5">DUF2235 domain-containing protein</fullName>
    </submittedName>
</protein>
<reference evidence="5 6" key="1">
    <citation type="submission" date="2020-07" db="EMBL/GenBank/DDBJ databases">
        <title>Taxonomic revisions and descriptions of new bacterial species based on genomic comparisons in the high-G+C-content subgroup of the family Alcaligenaceae.</title>
        <authorList>
            <person name="Szabo A."/>
            <person name="Felfoldi T."/>
        </authorList>
    </citation>
    <scope>NUCLEOTIDE SEQUENCE [LARGE SCALE GENOMIC DNA]</scope>
    <source>
        <strain evidence="5 6">LMG 24012</strain>
    </source>
</reference>
<keyword evidence="2" id="KW-0732">Signal</keyword>
<dbReference type="NCBIfam" id="TIGR03696">
    <property type="entry name" value="Rhs_assc_core"/>
    <property type="match status" value="1"/>
</dbReference>
<proteinExistence type="predicted"/>
<feature type="compositionally biased region" description="Gly residues" evidence="1">
    <location>
        <begin position="185"/>
        <end position="200"/>
    </location>
</feature>
<feature type="region of interest" description="Disordered" evidence="1">
    <location>
        <begin position="183"/>
        <end position="207"/>
    </location>
</feature>
<organism evidence="5 6">
    <name type="scientific">Parapusillimonas granuli</name>
    <dbReference type="NCBI Taxonomy" id="380911"/>
    <lineage>
        <taxon>Bacteria</taxon>
        <taxon>Pseudomonadati</taxon>
        <taxon>Pseudomonadota</taxon>
        <taxon>Betaproteobacteria</taxon>
        <taxon>Burkholderiales</taxon>
        <taxon>Alcaligenaceae</taxon>
        <taxon>Parapusillimonas</taxon>
    </lineage>
</organism>
<evidence type="ECO:0000313" key="6">
    <source>
        <dbReference type="Proteomes" id="UP000559809"/>
    </source>
</evidence>
<dbReference type="EMBL" id="JACCEM010000001">
    <property type="protein sequence ID" value="NYT48203.1"/>
    <property type="molecule type" value="Genomic_DNA"/>
</dbReference>
<dbReference type="InterPro" id="IPR006530">
    <property type="entry name" value="YD"/>
</dbReference>
<dbReference type="PANTHER" id="PTHR32305:SF15">
    <property type="entry name" value="PROTEIN RHSA-RELATED"/>
    <property type="match status" value="1"/>
</dbReference>
<dbReference type="PANTHER" id="PTHR32305">
    <property type="match status" value="1"/>
</dbReference>
<dbReference type="NCBIfam" id="TIGR01643">
    <property type="entry name" value="YD_repeat_2x"/>
    <property type="match status" value="2"/>
</dbReference>
<keyword evidence="6" id="KW-1185">Reference proteome</keyword>